<dbReference type="GO" id="GO:0006364">
    <property type="term" value="P:rRNA processing"/>
    <property type="evidence" value="ECO:0007669"/>
    <property type="project" value="UniProtKB-UniRule"/>
</dbReference>
<evidence type="ECO:0000256" key="13">
    <source>
        <dbReference type="RuleBase" id="RU365074"/>
    </source>
</evidence>
<dbReference type="EMBL" id="JO840590">
    <property type="protein sequence ID" value="AEO32207.1"/>
    <property type="molecule type" value="mRNA"/>
</dbReference>
<organism evidence="15">
    <name type="scientific">Amblyomma maculatum</name>
    <name type="common">Gulf Coast tick</name>
    <dbReference type="NCBI Taxonomy" id="34609"/>
    <lineage>
        <taxon>Eukaryota</taxon>
        <taxon>Metazoa</taxon>
        <taxon>Ecdysozoa</taxon>
        <taxon>Arthropoda</taxon>
        <taxon>Chelicerata</taxon>
        <taxon>Arachnida</taxon>
        <taxon>Acari</taxon>
        <taxon>Parasitiformes</taxon>
        <taxon>Ixodida</taxon>
        <taxon>Ixodoidea</taxon>
        <taxon>Ixodidae</taxon>
        <taxon>Amblyomminae</taxon>
        <taxon>Amblyomma</taxon>
    </lineage>
</organism>
<dbReference type="GO" id="GO:0008168">
    <property type="term" value="F:methyltransferase activity"/>
    <property type="evidence" value="ECO:0007669"/>
    <property type="project" value="UniProtKB-KW"/>
</dbReference>
<name>G3MFD9_AMBMU</name>
<protein>
    <recommendedName>
        <fullName evidence="3 13">Ribosomal RNA-processing protein 8</fullName>
        <ecNumber evidence="13">2.1.1.-</ecNumber>
    </recommendedName>
</protein>
<dbReference type="FunFam" id="1.10.10.2150:FF:000001">
    <property type="entry name" value="Ribosomal RNA-processing protein 8"/>
    <property type="match status" value="1"/>
</dbReference>
<evidence type="ECO:0000256" key="10">
    <source>
        <dbReference type="ARBA" id="ARBA00023015"/>
    </source>
</evidence>
<keyword evidence="8 13" id="KW-0949">S-adenosyl-L-methionine</keyword>
<evidence type="ECO:0000256" key="7">
    <source>
        <dbReference type="ARBA" id="ARBA00022679"/>
    </source>
</evidence>
<dbReference type="InterPro" id="IPR042036">
    <property type="entry name" value="RRP8_N"/>
</dbReference>
<dbReference type="InterPro" id="IPR007823">
    <property type="entry name" value="RRP8"/>
</dbReference>
<keyword evidence="7 13" id="KW-0808">Transferase</keyword>
<keyword evidence="5 13" id="KW-0698">rRNA processing</keyword>
<dbReference type="EC" id="2.1.1.-" evidence="13"/>
<evidence type="ECO:0000256" key="3">
    <source>
        <dbReference type="ARBA" id="ARBA00020203"/>
    </source>
</evidence>
<comment type="similarity">
    <text evidence="2 13">Belongs to the methyltransferase superfamily. RRP8 family.</text>
</comment>
<feature type="compositionally biased region" description="Basic residues" evidence="14">
    <location>
        <begin position="34"/>
        <end position="43"/>
    </location>
</feature>
<dbReference type="Gene3D" id="1.10.10.2150">
    <property type="entry name" value="Ribosomal RNA-processing protein 8, N-terminal domain"/>
    <property type="match status" value="1"/>
</dbReference>
<evidence type="ECO:0000256" key="4">
    <source>
        <dbReference type="ARBA" id="ARBA00022491"/>
    </source>
</evidence>
<sequence length="529" mass="59329">MDLMLVSPARKSKGRSQSESSDLDCKRARFTGDKRRKKTKKKHGTDVVGSEIGLLPKKRKSDFRVSEFVEKAKKARREASDDLCYDDAKPCIPTKGNARKVKKRGREAGDDVNEAKLIEELRSGVTSILRGLDPDETSTGLPHLTKTCPPRQADSVDAEGEKRKKKRKKKKRKPLEREDTAIQKCASSKASEDLTKESHSSSKREHRRKKGKPTGKVDEESNVTLSAEEETRKSFSNFTLQERSEQPSSKLSSLNIPFGTDEELSLKKETLAKQPVADCSVKKSANQRRRPLTLASSADVRERALARIRAAQFRMLNEELYTTASDEAVQSFESDPKSFEVYHEGFEQQVAKWPVNPVDVIIDTLRSMPKSTVIADLGCGEAKIAQELTKNKVHSFDLVALNEHVTVCDMSKVPLPNQAVDVAVFCLSLMGTNLNTFVLEANRILKKGGILKIAEVKSRLSSTQGFAKTMKKFGFEPENMDESNKMFVLFDFKKVRNTTQHPHLPTLKLMPCLYKKRYLLVVEKVAGAL</sequence>
<comment type="subcellular location">
    <subcellularLocation>
        <location evidence="1 13">Nucleus</location>
        <location evidence="1 13">Nucleolus</location>
    </subcellularLocation>
</comment>
<keyword evidence="9" id="KW-0156">Chromatin regulator</keyword>
<dbReference type="InterPro" id="IPR029063">
    <property type="entry name" value="SAM-dependent_MTases_sf"/>
</dbReference>
<dbReference type="GO" id="GO:0042149">
    <property type="term" value="P:cellular response to glucose starvation"/>
    <property type="evidence" value="ECO:0007669"/>
    <property type="project" value="TreeGrafter"/>
</dbReference>
<feature type="non-terminal residue" evidence="15">
    <location>
        <position position="529"/>
    </location>
</feature>
<evidence type="ECO:0000256" key="8">
    <source>
        <dbReference type="ARBA" id="ARBA00022691"/>
    </source>
</evidence>
<dbReference type="PANTHER" id="PTHR12787">
    <property type="entry name" value="RIBOSOMAL RNA-PROCESSING PROTEIN 8"/>
    <property type="match status" value="1"/>
</dbReference>
<proteinExistence type="evidence at transcript level"/>
<dbReference type="SUPFAM" id="SSF53335">
    <property type="entry name" value="S-adenosyl-L-methionine-dependent methyltransferases"/>
    <property type="match status" value="1"/>
</dbReference>
<comment type="function">
    <text evidence="13">Probable methyltransferase required to silence rDNA.</text>
</comment>
<evidence type="ECO:0000256" key="6">
    <source>
        <dbReference type="ARBA" id="ARBA00022603"/>
    </source>
</evidence>
<accession>G3MFD9</accession>
<evidence type="ECO:0000256" key="11">
    <source>
        <dbReference type="ARBA" id="ARBA00023163"/>
    </source>
</evidence>
<evidence type="ECO:0000256" key="1">
    <source>
        <dbReference type="ARBA" id="ARBA00004604"/>
    </source>
</evidence>
<keyword evidence="10" id="KW-0805">Transcription regulation</keyword>
<keyword evidence="4" id="KW-0678">Repressor</keyword>
<keyword evidence="12 13" id="KW-0539">Nucleus</keyword>
<evidence type="ECO:0000256" key="14">
    <source>
        <dbReference type="SAM" id="MobiDB-lite"/>
    </source>
</evidence>
<dbReference type="GO" id="GO:0046015">
    <property type="term" value="P:regulation of transcription by glucose"/>
    <property type="evidence" value="ECO:0007669"/>
    <property type="project" value="TreeGrafter"/>
</dbReference>
<feature type="region of interest" description="Disordered" evidence="14">
    <location>
        <begin position="1"/>
        <end position="46"/>
    </location>
</feature>
<feature type="region of interest" description="Disordered" evidence="14">
    <location>
        <begin position="129"/>
        <end position="256"/>
    </location>
</feature>
<dbReference type="PANTHER" id="PTHR12787:SF0">
    <property type="entry name" value="RIBOSOMAL RNA-PROCESSING PROTEIN 8"/>
    <property type="match status" value="1"/>
</dbReference>
<dbReference type="GO" id="GO:0005677">
    <property type="term" value="C:chromatin silencing complex"/>
    <property type="evidence" value="ECO:0007669"/>
    <property type="project" value="TreeGrafter"/>
</dbReference>
<dbReference type="GO" id="GO:0005730">
    <property type="term" value="C:nucleolus"/>
    <property type="evidence" value="ECO:0007669"/>
    <property type="project" value="UniProtKB-SubCell"/>
</dbReference>
<reference evidence="15" key="1">
    <citation type="journal article" date="2011" name="PLoS ONE">
        <title>A deep insight into the sialotranscriptome of the gulf coast tick, Amblyomma maculatum.</title>
        <authorList>
            <person name="Karim S."/>
            <person name="Singh P."/>
            <person name="Ribeiro J.M."/>
        </authorList>
    </citation>
    <scope>NUCLEOTIDE SEQUENCE</scope>
    <source>
        <tissue evidence="15">Salivary gland</tissue>
    </source>
</reference>
<keyword evidence="11" id="KW-0804">Transcription</keyword>
<dbReference type="GO" id="GO:0000183">
    <property type="term" value="P:rDNA heterochromatin formation"/>
    <property type="evidence" value="ECO:0007669"/>
    <property type="project" value="TreeGrafter"/>
</dbReference>
<dbReference type="GO" id="GO:0032259">
    <property type="term" value="P:methylation"/>
    <property type="evidence" value="ECO:0007669"/>
    <property type="project" value="UniProtKB-KW"/>
</dbReference>
<evidence type="ECO:0000313" key="15">
    <source>
        <dbReference type="EMBL" id="AEO32207.1"/>
    </source>
</evidence>
<dbReference type="AlphaFoldDB" id="G3MFD9"/>
<feature type="compositionally biased region" description="Basic and acidic residues" evidence="14">
    <location>
        <begin position="190"/>
        <end position="203"/>
    </location>
</feature>
<dbReference type="GO" id="GO:0033553">
    <property type="term" value="C:rDNA heterochromatin"/>
    <property type="evidence" value="ECO:0007669"/>
    <property type="project" value="TreeGrafter"/>
</dbReference>
<feature type="compositionally biased region" description="Basic and acidic residues" evidence="14">
    <location>
        <begin position="23"/>
        <end position="33"/>
    </location>
</feature>
<keyword evidence="6 13" id="KW-0489">Methyltransferase</keyword>
<feature type="compositionally biased region" description="Polar residues" evidence="14">
    <location>
        <begin position="234"/>
        <end position="255"/>
    </location>
</feature>
<evidence type="ECO:0000256" key="12">
    <source>
        <dbReference type="ARBA" id="ARBA00023242"/>
    </source>
</evidence>
<dbReference type="Pfam" id="PF05148">
    <property type="entry name" value="Methyltransf_8"/>
    <property type="match status" value="1"/>
</dbReference>
<evidence type="ECO:0000256" key="2">
    <source>
        <dbReference type="ARBA" id="ARBA00006301"/>
    </source>
</evidence>
<dbReference type="FunFam" id="3.40.50.150:FF:000068">
    <property type="entry name" value="Ribosomal RNA-processing protein 8"/>
    <property type="match status" value="1"/>
</dbReference>
<feature type="compositionally biased region" description="Basic residues" evidence="14">
    <location>
        <begin position="163"/>
        <end position="174"/>
    </location>
</feature>
<dbReference type="Gene3D" id="3.40.50.150">
    <property type="entry name" value="Vaccinia Virus protein VP39"/>
    <property type="match status" value="1"/>
</dbReference>
<dbReference type="CDD" id="cd02440">
    <property type="entry name" value="AdoMet_MTases"/>
    <property type="match status" value="1"/>
</dbReference>
<feature type="compositionally biased region" description="Basic residues" evidence="14">
    <location>
        <begin position="204"/>
        <end position="213"/>
    </location>
</feature>
<evidence type="ECO:0000256" key="9">
    <source>
        <dbReference type="ARBA" id="ARBA00022853"/>
    </source>
</evidence>
<evidence type="ECO:0000256" key="5">
    <source>
        <dbReference type="ARBA" id="ARBA00022552"/>
    </source>
</evidence>